<organism evidence="1 2">
    <name type="scientific">Streptosporangium algeriense</name>
    <dbReference type="NCBI Taxonomy" id="1682748"/>
    <lineage>
        <taxon>Bacteria</taxon>
        <taxon>Bacillati</taxon>
        <taxon>Actinomycetota</taxon>
        <taxon>Actinomycetes</taxon>
        <taxon>Streptosporangiales</taxon>
        <taxon>Streptosporangiaceae</taxon>
        <taxon>Streptosporangium</taxon>
    </lineage>
</organism>
<dbReference type="Proteomes" id="UP001597024">
    <property type="component" value="Unassembled WGS sequence"/>
</dbReference>
<name>A0ABW3DNB4_9ACTN</name>
<reference evidence="2" key="1">
    <citation type="journal article" date="2019" name="Int. J. Syst. Evol. Microbiol.">
        <title>The Global Catalogue of Microorganisms (GCM) 10K type strain sequencing project: providing services to taxonomists for standard genome sequencing and annotation.</title>
        <authorList>
            <consortium name="The Broad Institute Genomics Platform"/>
            <consortium name="The Broad Institute Genome Sequencing Center for Infectious Disease"/>
            <person name="Wu L."/>
            <person name="Ma J."/>
        </authorList>
    </citation>
    <scope>NUCLEOTIDE SEQUENCE [LARGE SCALE GENOMIC DNA]</scope>
    <source>
        <strain evidence="2">CCUG 62974</strain>
    </source>
</reference>
<gene>
    <name evidence="1" type="ORF">ACFQ08_07725</name>
</gene>
<protein>
    <submittedName>
        <fullName evidence="1">Uncharacterized protein</fullName>
    </submittedName>
</protein>
<keyword evidence="2" id="KW-1185">Reference proteome</keyword>
<comment type="caution">
    <text evidence="1">The sequence shown here is derived from an EMBL/GenBank/DDBJ whole genome shotgun (WGS) entry which is preliminary data.</text>
</comment>
<evidence type="ECO:0000313" key="1">
    <source>
        <dbReference type="EMBL" id="MFD0884442.1"/>
    </source>
</evidence>
<accession>A0ABW3DNB4</accession>
<dbReference type="EMBL" id="JBHTHX010000166">
    <property type="protein sequence ID" value="MFD0884442.1"/>
    <property type="molecule type" value="Genomic_DNA"/>
</dbReference>
<evidence type="ECO:0000313" key="2">
    <source>
        <dbReference type="Proteomes" id="UP001597024"/>
    </source>
</evidence>
<proteinExistence type="predicted"/>
<sequence>MEQFHMGDASGIVTMPIHYGLAELPTAFPWDTPLTDSLQERALP</sequence>